<keyword evidence="2" id="KW-1185">Reference proteome</keyword>
<name>A0A2H4P7D1_9CAUD</name>
<sequence>MTTLAFDGRYLAADGRMTRSEIVVSATTKKLHLIEAVIRGEVQEVMVFGAGSWNGIFAIMEWMKVNDVFDIDPDLGRPHFPEDGECGQSRQDVSFITKAGELFALDPQSRPAPYEAPYADGSGFPFAQMGLELGMSAVDAVKAAIKMDVHSGGEITCFDVKSWRWVDPETLKPLK</sequence>
<proteinExistence type="predicted"/>
<dbReference type="OrthoDB" id="13750at10239"/>
<dbReference type="Proteomes" id="UP000241592">
    <property type="component" value="Segment"/>
</dbReference>
<protein>
    <submittedName>
        <fullName evidence="1">Uncharacterized protein</fullName>
    </submittedName>
</protein>
<dbReference type="EMBL" id="MG018927">
    <property type="protein sequence ID" value="ATW58092.1"/>
    <property type="molecule type" value="Genomic_DNA"/>
</dbReference>
<dbReference type="SUPFAM" id="SSF56235">
    <property type="entry name" value="N-terminal nucleophile aminohydrolases (Ntn hydrolases)"/>
    <property type="match status" value="1"/>
</dbReference>
<evidence type="ECO:0000313" key="2">
    <source>
        <dbReference type="Proteomes" id="UP000241592"/>
    </source>
</evidence>
<dbReference type="InterPro" id="IPR029055">
    <property type="entry name" value="Ntn_hydrolases_N"/>
</dbReference>
<organism evidence="1 2">
    <name type="scientific">Pseudomonas phage nickie</name>
    <dbReference type="NCBI Taxonomy" id="2048977"/>
    <lineage>
        <taxon>Viruses</taxon>
        <taxon>Duplodnaviria</taxon>
        <taxon>Heunggongvirae</taxon>
        <taxon>Uroviricota</taxon>
        <taxon>Caudoviricetes</taxon>
        <taxon>Nickievirus</taxon>
        <taxon>Nickievirus nickie</taxon>
    </lineage>
</organism>
<gene>
    <name evidence="1" type="ORF">CNR34_00159</name>
</gene>
<reference evidence="1 2" key="1">
    <citation type="submission" date="2017-09" db="EMBL/GenBank/DDBJ databases">
        <authorList>
            <person name="Ehlers B."/>
            <person name="Leendertz F.H."/>
        </authorList>
    </citation>
    <scope>NUCLEOTIDE SEQUENCE [LARGE SCALE GENOMIC DNA]</scope>
</reference>
<evidence type="ECO:0000313" key="1">
    <source>
        <dbReference type="EMBL" id="ATW58092.1"/>
    </source>
</evidence>
<accession>A0A2H4P7D1</accession>